<evidence type="ECO:0000256" key="4">
    <source>
        <dbReference type="ARBA" id="ARBA00022676"/>
    </source>
</evidence>
<gene>
    <name evidence="11" type="ORF">IAG42_13120</name>
</gene>
<evidence type="ECO:0000313" key="11">
    <source>
        <dbReference type="EMBL" id="QNS08694.1"/>
    </source>
</evidence>
<dbReference type="GO" id="GO:0004376">
    <property type="term" value="F:GPI mannosyltransferase activity"/>
    <property type="evidence" value="ECO:0007669"/>
    <property type="project" value="InterPro"/>
</dbReference>
<dbReference type="GO" id="GO:0000009">
    <property type="term" value="F:alpha-1,6-mannosyltransferase activity"/>
    <property type="evidence" value="ECO:0007669"/>
    <property type="project" value="InterPro"/>
</dbReference>
<keyword evidence="5 11" id="KW-0808">Transferase</keyword>
<evidence type="ECO:0000313" key="12">
    <source>
        <dbReference type="Proteomes" id="UP000516428"/>
    </source>
</evidence>
<keyword evidence="3" id="KW-0337">GPI-anchor biosynthesis</keyword>
<protein>
    <submittedName>
        <fullName evidence="11">Glycosyltransferase family 39 protein</fullName>
    </submittedName>
</protein>
<feature type="transmembrane region" description="Helical" evidence="10">
    <location>
        <begin position="339"/>
        <end position="355"/>
    </location>
</feature>
<feature type="transmembrane region" description="Helical" evidence="10">
    <location>
        <begin position="313"/>
        <end position="333"/>
    </location>
</feature>
<dbReference type="GO" id="GO:0006506">
    <property type="term" value="P:GPI anchor biosynthetic process"/>
    <property type="evidence" value="ECO:0007669"/>
    <property type="project" value="UniProtKB-UniPathway"/>
</dbReference>
<dbReference type="Proteomes" id="UP000516428">
    <property type="component" value="Chromosome"/>
</dbReference>
<reference evidence="11 12" key="1">
    <citation type="submission" date="2020-09" db="EMBL/GenBank/DDBJ databases">
        <title>A novel species.</title>
        <authorList>
            <person name="Gao J."/>
        </authorList>
    </citation>
    <scope>NUCLEOTIDE SEQUENCE [LARGE SCALE GENOMIC DNA]</scope>
    <source>
        <strain evidence="11 12">CRXT-Y-14</strain>
    </source>
</reference>
<feature type="transmembrane region" description="Helical" evidence="10">
    <location>
        <begin position="362"/>
        <end position="387"/>
    </location>
</feature>
<feature type="transmembrane region" description="Helical" evidence="10">
    <location>
        <begin position="185"/>
        <end position="210"/>
    </location>
</feature>
<dbReference type="UniPathway" id="UPA00196"/>
<feature type="transmembrane region" description="Helical" evidence="10">
    <location>
        <begin position="222"/>
        <end position="243"/>
    </location>
</feature>
<keyword evidence="6 10" id="KW-0812">Transmembrane</keyword>
<accession>A0A7H1BIY9</accession>
<evidence type="ECO:0000256" key="5">
    <source>
        <dbReference type="ARBA" id="ARBA00022679"/>
    </source>
</evidence>
<dbReference type="GO" id="GO:0016020">
    <property type="term" value="C:membrane"/>
    <property type="evidence" value="ECO:0007669"/>
    <property type="project" value="GOC"/>
</dbReference>
<dbReference type="InterPro" id="IPR007315">
    <property type="entry name" value="PIG-V/Gpi18"/>
</dbReference>
<evidence type="ECO:0000256" key="9">
    <source>
        <dbReference type="ARBA" id="ARBA00023136"/>
    </source>
</evidence>
<sequence length="388" mass="41453">MPPPRRGRPVPGSVIGGLRGRAVRALRRAAPALAVYTAVRVCVLIAVGVWAHRRGEGVWSLLASDWDSNWYVGIADHGYADALGTAVNANNLAFFPLYPVLIKVVAAVTPGSRATVGLALAVVSSFVAAWGIFAVGHRLYGRRVGVLLVFLWACLPVGLVQWMGYTESLFTAAVAWSLYALLTGRWIWAGVLCSLAGLTRPTGVALAAAIGLCGLLALRRGFLWRVACGTLLAPLGWLGYVGWVGLRVGRWDGYFAVQKLWFNQVDGGAETLRRVHEILAVEPRPDLFLVMVTLTLFAAVVLYGACVTHRQPLPLLLFTGALLAIVLGSGGVYFPRARFLVPAFPLLLPLALALARASRRVLVYCVSGAVLVAAYGSGYMVLVWGGAP</sequence>
<dbReference type="AlphaFoldDB" id="A0A7H1BIY9"/>
<evidence type="ECO:0000256" key="1">
    <source>
        <dbReference type="ARBA" id="ARBA00004477"/>
    </source>
</evidence>
<evidence type="ECO:0000256" key="10">
    <source>
        <dbReference type="SAM" id="Phobius"/>
    </source>
</evidence>
<keyword evidence="4" id="KW-0328">Glycosyltransferase</keyword>
<name>A0A7H1BIY9_9ACTN</name>
<comment type="subcellular location">
    <subcellularLocation>
        <location evidence="1">Endoplasmic reticulum membrane</location>
        <topology evidence="1">Multi-pass membrane protein</topology>
    </subcellularLocation>
</comment>
<organism evidence="11 12">
    <name type="scientific">Streptomyces xanthii</name>
    <dbReference type="NCBI Taxonomy" id="2768069"/>
    <lineage>
        <taxon>Bacteria</taxon>
        <taxon>Bacillati</taxon>
        <taxon>Actinomycetota</taxon>
        <taxon>Actinomycetes</taxon>
        <taxon>Kitasatosporales</taxon>
        <taxon>Streptomycetaceae</taxon>
        <taxon>Streptomyces</taxon>
    </lineage>
</organism>
<keyword evidence="9 10" id="KW-0472">Membrane</keyword>
<keyword evidence="12" id="KW-1185">Reference proteome</keyword>
<evidence type="ECO:0000256" key="2">
    <source>
        <dbReference type="ARBA" id="ARBA00004687"/>
    </source>
</evidence>
<dbReference type="KEGG" id="sxn:IAG42_13120"/>
<evidence type="ECO:0000256" key="7">
    <source>
        <dbReference type="ARBA" id="ARBA00022824"/>
    </source>
</evidence>
<dbReference type="PANTHER" id="PTHR12468:SF2">
    <property type="entry name" value="GPI MANNOSYLTRANSFERASE 2"/>
    <property type="match status" value="1"/>
</dbReference>
<evidence type="ECO:0000256" key="3">
    <source>
        <dbReference type="ARBA" id="ARBA00022502"/>
    </source>
</evidence>
<dbReference type="PANTHER" id="PTHR12468">
    <property type="entry name" value="GPI MANNOSYLTRANSFERASE 2"/>
    <property type="match status" value="1"/>
</dbReference>
<feature type="transmembrane region" description="Helical" evidence="10">
    <location>
        <begin position="114"/>
        <end position="133"/>
    </location>
</feature>
<keyword evidence="8 10" id="KW-1133">Transmembrane helix</keyword>
<comment type="pathway">
    <text evidence="2">Glycolipid biosynthesis; glycosylphosphatidylinositol-anchor biosynthesis.</text>
</comment>
<keyword evidence="7" id="KW-0256">Endoplasmic reticulum</keyword>
<feature type="transmembrane region" description="Helical" evidence="10">
    <location>
        <begin position="145"/>
        <end position="165"/>
    </location>
</feature>
<feature type="transmembrane region" description="Helical" evidence="10">
    <location>
        <begin position="29"/>
        <end position="51"/>
    </location>
</feature>
<proteinExistence type="predicted"/>
<feature type="transmembrane region" description="Helical" evidence="10">
    <location>
        <begin position="287"/>
        <end position="306"/>
    </location>
</feature>
<evidence type="ECO:0000256" key="8">
    <source>
        <dbReference type="ARBA" id="ARBA00022989"/>
    </source>
</evidence>
<evidence type="ECO:0000256" key="6">
    <source>
        <dbReference type="ARBA" id="ARBA00022692"/>
    </source>
</evidence>
<dbReference type="EMBL" id="CP061281">
    <property type="protein sequence ID" value="QNS08694.1"/>
    <property type="molecule type" value="Genomic_DNA"/>
</dbReference>